<evidence type="ECO:0000313" key="2">
    <source>
        <dbReference type="EMBL" id="SEB81070.1"/>
    </source>
</evidence>
<dbReference type="RefSeq" id="WP_074671710.1">
    <property type="nucleotide sequence ID" value="NZ_FNTB01000001.1"/>
</dbReference>
<feature type="domain" description="Glycosyl transferase family 1" evidence="1">
    <location>
        <begin position="244"/>
        <end position="393"/>
    </location>
</feature>
<proteinExistence type="predicted"/>
<dbReference type="Proteomes" id="UP000183038">
    <property type="component" value="Unassembled WGS sequence"/>
</dbReference>
<dbReference type="InterPro" id="IPR050194">
    <property type="entry name" value="Glycosyltransferase_grp1"/>
</dbReference>
<dbReference type="SUPFAM" id="SSF53756">
    <property type="entry name" value="UDP-Glycosyltransferase/glycogen phosphorylase"/>
    <property type="match status" value="1"/>
</dbReference>
<dbReference type="Pfam" id="PF00534">
    <property type="entry name" value="Glycos_transf_1"/>
    <property type="match status" value="1"/>
</dbReference>
<dbReference type="EMBL" id="FNTB01000001">
    <property type="protein sequence ID" value="SEB81070.1"/>
    <property type="molecule type" value="Genomic_DNA"/>
</dbReference>
<dbReference type="PANTHER" id="PTHR45947">
    <property type="entry name" value="SULFOQUINOVOSYL TRANSFERASE SQD2"/>
    <property type="match status" value="1"/>
</dbReference>
<evidence type="ECO:0000259" key="1">
    <source>
        <dbReference type="Pfam" id="PF00534"/>
    </source>
</evidence>
<gene>
    <name evidence="2" type="ORF">SAMN05192540_1604</name>
</gene>
<dbReference type="InterPro" id="IPR001296">
    <property type="entry name" value="Glyco_trans_1"/>
</dbReference>
<dbReference type="Gene3D" id="3.40.50.2000">
    <property type="entry name" value="Glycogen Phosphorylase B"/>
    <property type="match status" value="2"/>
</dbReference>
<accession>A0A1H4MD83</accession>
<dbReference type="PANTHER" id="PTHR45947:SF3">
    <property type="entry name" value="SULFOQUINOVOSYL TRANSFERASE SQD2"/>
    <property type="match status" value="1"/>
</dbReference>
<dbReference type="AlphaFoldDB" id="A0A1H4MD83"/>
<dbReference type="CDD" id="cd03801">
    <property type="entry name" value="GT4_PimA-like"/>
    <property type="match status" value="1"/>
</dbReference>
<evidence type="ECO:0000313" key="3">
    <source>
        <dbReference type="Proteomes" id="UP000183038"/>
    </source>
</evidence>
<name>A0A1H4MD83_9FLAO</name>
<organism evidence="2 3">
    <name type="scientific">Maribacter dokdonensis</name>
    <dbReference type="NCBI Taxonomy" id="320912"/>
    <lineage>
        <taxon>Bacteria</taxon>
        <taxon>Pseudomonadati</taxon>
        <taxon>Bacteroidota</taxon>
        <taxon>Flavobacteriia</taxon>
        <taxon>Flavobacteriales</taxon>
        <taxon>Flavobacteriaceae</taxon>
        <taxon>Maribacter</taxon>
    </lineage>
</organism>
<dbReference type="OrthoDB" id="798298at2"/>
<keyword evidence="2" id="KW-0808">Transferase</keyword>
<reference evidence="2 3" key="1">
    <citation type="submission" date="2016-10" db="EMBL/GenBank/DDBJ databases">
        <authorList>
            <person name="de Groot N.N."/>
        </authorList>
    </citation>
    <scope>NUCLEOTIDE SEQUENCE [LARGE SCALE GENOMIC DNA]</scope>
    <source>
        <strain evidence="2 3">MAR_2009_71</strain>
    </source>
</reference>
<protein>
    <submittedName>
        <fullName evidence="2">Glycosyl transferases group 1</fullName>
    </submittedName>
</protein>
<dbReference type="GO" id="GO:0016757">
    <property type="term" value="F:glycosyltransferase activity"/>
    <property type="evidence" value="ECO:0007669"/>
    <property type="project" value="InterPro"/>
</dbReference>
<sequence>MVKKILISHPTSNANNRAVVNGLSKASLLYAFHTSIASFEGDLIHRLGGFKPFKEIRRRQFDLGLKTMTHSSPFLEIGRIASLKLGLNSLIKHETGYFSIDNIYRTLDKQMAIKLGNKSHDELTGIYAYEDGAYESFLSAKINEINCFYDLPIGYWRTAQKILKAEKKRWPDWSSTLTGLQDSEYKLKRKDNELALADRIFVASSFTAKTLLDYPGQLAPIEIIPYGFPTPAAHRNYTAIGANRKLKILFVGLLSQRKGIADTFEVANNLNNYVELTVVGRQVTNDCEALNKELSKHNWIPSLPHNEVLKLMHSHDVLIFPSIFEGFGMVITEAMSQGTPVITTNHTAGPDIINHNENGWLISAGSSQELQNCIQEILTKPERIAYVGKAARETARNRSWEVYGQEVSQAIIKHHESI</sequence>